<name>A0ABS5CER2_9BACL</name>
<feature type="transmembrane region" description="Helical" evidence="1">
    <location>
        <begin position="18"/>
        <end position="37"/>
    </location>
</feature>
<feature type="transmembrane region" description="Helical" evidence="1">
    <location>
        <begin position="237"/>
        <end position="258"/>
    </location>
</feature>
<dbReference type="Pfam" id="PF12679">
    <property type="entry name" value="ABC2_membrane_2"/>
    <property type="match status" value="1"/>
</dbReference>
<dbReference type="PANTHER" id="PTHR37305">
    <property type="entry name" value="INTEGRAL MEMBRANE PROTEIN-RELATED"/>
    <property type="match status" value="1"/>
</dbReference>
<feature type="transmembrane region" description="Helical" evidence="1">
    <location>
        <begin position="152"/>
        <end position="178"/>
    </location>
</feature>
<reference evidence="2 3" key="1">
    <citation type="submission" date="2021-04" db="EMBL/GenBank/DDBJ databases">
        <title>Paenibacillus sp. DLE-14 whole genome sequence.</title>
        <authorList>
            <person name="Ham Y.J."/>
        </authorList>
    </citation>
    <scope>NUCLEOTIDE SEQUENCE [LARGE SCALE GENOMIC DNA]</scope>
    <source>
        <strain evidence="2 3">DLE-14</strain>
    </source>
</reference>
<feature type="transmembrane region" description="Helical" evidence="1">
    <location>
        <begin position="285"/>
        <end position="307"/>
    </location>
</feature>
<dbReference type="RefSeq" id="WP_210658606.1">
    <property type="nucleotide sequence ID" value="NZ_JAGKSP010000005.1"/>
</dbReference>
<dbReference type="PANTHER" id="PTHR37305:SF1">
    <property type="entry name" value="MEMBRANE PROTEIN"/>
    <property type="match status" value="1"/>
</dbReference>
<evidence type="ECO:0000256" key="1">
    <source>
        <dbReference type="SAM" id="Phobius"/>
    </source>
</evidence>
<evidence type="ECO:0000313" key="2">
    <source>
        <dbReference type="EMBL" id="MBP3963823.1"/>
    </source>
</evidence>
<feature type="transmembrane region" description="Helical" evidence="1">
    <location>
        <begin position="109"/>
        <end position="131"/>
    </location>
</feature>
<keyword evidence="1" id="KW-0812">Transmembrane</keyword>
<keyword evidence="1" id="KW-0472">Membrane</keyword>
<feature type="transmembrane region" description="Helical" evidence="1">
    <location>
        <begin position="209"/>
        <end position="230"/>
    </location>
</feature>
<sequence length="314" mass="35252">MGSLLLNENMKLYRRIRTWIMIGVMIVILGFVNFMVWNDYSNDEHSGTWQEHVAAEKQSREEALLKPDLNKQSRNNNEELVAQYEYQLAHDIRPVDGTMWVGINLSTNFVILITLFTVIVAGDSMAGEFSSGTIKLLLIRPNSRLKILLSKYVSMIMFGITLLIILSIVSILINGALFGFGHIDLPLLEVNADGAVVERNMVANLLQTYLYKGVSTIMFVTIAFMISTAFRSSAMAIGFSLFAMFAGTIATEFLRSYAWSKYILFANMDLTAYLSGSPYQEGMTLTFSVAVLSVYFIVFNLVAWLVFTKRDVAA</sequence>
<organism evidence="2 3">
    <name type="scientific">Paenibacillus lignilyticus</name>
    <dbReference type="NCBI Taxonomy" id="1172615"/>
    <lineage>
        <taxon>Bacteria</taxon>
        <taxon>Bacillati</taxon>
        <taxon>Bacillota</taxon>
        <taxon>Bacilli</taxon>
        <taxon>Bacillales</taxon>
        <taxon>Paenibacillaceae</taxon>
        <taxon>Paenibacillus</taxon>
    </lineage>
</organism>
<proteinExistence type="predicted"/>
<keyword evidence="1" id="KW-1133">Transmembrane helix</keyword>
<evidence type="ECO:0000313" key="3">
    <source>
        <dbReference type="Proteomes" id="UP000673394"/>
    </source>
</evidence>
<dbReference type="EMBL" id="JAGKSP010000005">
    <property type="protein sequence ID" value="MBP3963823.1"/>
    <property type="molecule type" value="Genomic_DNA"/>
</dbReference>
<gene>
    <name evidence="2" type="ORF">I8J30_13990</name>
</gene>
<keyword evidence="3" id="KW-1185">Reference proteome</keyword>
<accession>A0ABS5CER2</accession>
<dbReference type="Proteomes" id="UP000673394">
    <property type="component" value="Unassembled WGS sequence"/>
</dbReference>
<comment type="caution">
    <text evidence="2">The sequence shown here is derived from an EMBL/GenBank/DDBJ whole genome shotgun (WGS) entry which is preliminary data.</text>
</comment>
<protein>
    <submittedName>
        <fullName evidence="2">ABC transporter permease</fullName>
    </submittedName>
</protein>